<evidence type="ECO:0000313" key="7">
    <source>
        <dbReference type="EMBL" id="MFC3073471.1"/>
    </source>
</evidence>
<dbReference type="GO" id="GO:0016301">
    <property type="term" value="F:kinase activity"/>
    <property type="evidence" value="ECO:0007669"/>
    <property type="project" value="UniProtKB-KW"/>
</dbReference>
<feature type="transmembrane region" description="Helical" evidence="5">
    <location>
        <begin position="215"/>
        <end position="232"/>
    </location>
</feature>
<evidence type="ECO:0000256" key="5">
    <source>
        <dbReference type="SAM" id="Phobius"/>
    </source>
</evidence>
<feature type="domain" description="Histidine kinase/HSP90-like ATPase" evidence="6">
    <location>
        <begin position="521"/>
        <end position="625"/>
    </location>
</feature>
<evidence type="ECO:0000256" key="2">
    <source>
        <dbReference type="ARBA" id="ARBA00022777"/>
    </source>
</evidence>
<comment type="caution">
    <text evidence="7">The sequence shown here is derived from an EMBL/GenBank/DDBJ whole genome shotgun (WGS) entry which is preliminary data.</text>
</comment>
<keyword evidence="5" id="KW-0472">Membrane</keyword>
<dbReference type="RefSeq" id="WP_257318220.1">
    <property type="nucleotide sequence ID" value="NZ_JANFDG010000044.1"/>
</dbReference>
<evidence type="ECO:0000259" key="6">
    <source>
        <dbReference type="SMART" id="SM00387"/>
    </source>
</evidence>
<organism evidence="7 8">
    <name type="scientific">Shinella pollutisoli</name>
    <dbReference type="NCBI Taxonomy" id="2250594"/>
    <lineage>
        <taxon>Bacteria</taxon>
        <taxon>Pseudomonadati</taxon>
        <taxon>Pseudomonadota</taxon>
        <taxon>Alphaproteobacteria</taxon>
        <taxon>Hyphomicrobiales</taxon>
        <taxon>Rhizobiaceae</taxon>
        <taxon>Shinella</taxon>
    </lineage>
</organism>
<feature type="transmembrane region" description="Helical" evidence="5">
    <location>
        <begin position="328"/>
        <end position="344"/>
    </location>
</feature>
<dbReference type="Pfam" id="PF02518">
    <property type="entry name" value="HATPase_c"/>
    <property type="match status" value="1"/>
</dbReference>
<dbReference type="CDD" id="cd16917">
    <property type="entry name" value="HATPase_UhpB-NarQ-NarX-like"/>
    <property type="match status" value="1"/>
</dbReference>
<keyword evidence="8" id="KW-1185">Reference proteome</keyword>
<keyword evidence="4" id="KW-0175">Coiled coil</keyword>
<name>A0ABV7DEV2_9HYPH</name>
<dbReference type="InterPro" id="IPR036890">
    <property type="entry name" value="HATPase_C_sf"/>
</dbReference>
<feature type="transmembrane region" description="Helical" evidence="5">
    <location>
        <begin position="296"/>
        <end position="316"/>
    </location>
</feature>
<feature type="transmembrane region" description="Helical" evidence="5">
    <location>
        <begin position="238"/>
        <end position="260"/>
    </location>
</feature>
<keyword evidence="5" id="KW-0812">Transmembrane</keyword>
<keyword evidence="2 7" id="KW-0418">Kinase</keyword>
<reference evidence="8" key="1">
    <citation type="journal article" date="2019" name="Int. J. Syst. Evol. Microbiol.">
        <title>The Global Catalogue of Microorganisms (GCM) 10K type strain sequencing project: providing services to taxonomists for standard genome sequencing and annotation.</title>
        <authorList>
            <consortium name="The Broad Institute Genomics Platform"/>
            <consortium name="The Broad Institute Genome Sequencing Center for Infectious Disease"/>
            <person name="Wu L."/>
            <person name="Ma J."/>
        </authorList>
    </citation>
    <scope>NUCLEOTIDE SEQUENCE [LARGE SCALE GENOMIC DNA]</scope>
    <source>
        <strain evidence="8">KCTC 52677</strain>
    </source>
</reference>
<sequence>MVAPIPLPMPKNRWIAGYLLVQAVIALLCVILFYRPDLPLPPHEYRLTHAEVSTDAKTWTQAQLPYFRPRDIPPDTPVLLRTEFAYPSADAEKAWSIFIPRFTSGVEIVVNGAVILDSRRMRSVGRIDRNVAVIAPIPLALLHDGANELVVRLHLWGPLTGYLDAPYAGPDSELRQAYGGRAFLFATLPLALAIWQAMVGMILGLIFFARPHERAYGWLAAAMAVGTVQHFIPMPASALLRGLLGASGSLECALAVHFAAHLTGLRIRPWGVFLFLPAALVLLTALLGPAELLPTIYGLFGLPSIGLFVSMVAVILGRAAVARRDWSLAYLGSTLTVVAVFWVHDAMTIMDALPGERILLGRLSYSTVLIAIGLGLTWRFVQALNQADDFTARLVEQVREAEKKLRASFAREEEQSRKEALAAERTRLMRDLHDGLGGQLVSIVAMAEQTGGTKIGDAARAALKDLRLVIDAMEEIDGDLMLVLGSWRERMAAQLRAHDIALSWQVLKPEGLPIFPGLRPWHVIQIVRLLDEAVTNAIKHSGAGTLKVVIDSVAGDDGSPGGRITIEDDGRGFCAQEASSDPGHRLPGGRGLLNMKKRAEFCGATLDIASGGNGTRVDLWLPASAGLAAPGEASFPHG</sequence>
<dbReference type="Proteomes" id="UP001595377">
    <property type="component" value="Unassembled WGS sequence"/>
</dbReference>
<dbReference type="PANTHER" id="PTHR24421">
    <property type="entry name" value="NITRATE/NITRITE SENSOR PROTEIN NARX-RELATED"/>
    <property type="match status" value="1"/>
</dbReference>
<feature type="transmembrane region" description="Helical" evidence="5">
    <location>
        <begin position="182"/>
        <end position="208"/>
    </location>
</feature>
<feature type="transmembrane region" description="Helical" evidence="5">
    <location>
        <begin position="15"/>
        <end position="34"/>
    </location>
</feature>
<proteinExistence type="predicted"/>
<dbReference type="InterPro" id="IPR003594">
    <property type="entry name" value="HATPase_dom"/>
</dbReference>
<dbReference type="PANTHER" id="PTHR24421:SF58">
    <property type="entry name" value="SIGNAL TRANSDUCTION HISTIDINE-PROTEIN KINASE_PHOSPHATASE UHPB"/>
    <property type="match status" value="1"/>
</dbReference>
<dbReference type="InterPro" id="IPR050482">
    <property type="entry name" value="Sensor_HK_TwoCompSys"/>
</dbReference>
<evidence type="ECO:0000313" key="8">
    <source>
        <dbReference type="Proteomes" id="UP001595377"/>
    </source>
</evidence>
<evidence type="ECO:0000256" key="4">
    <source>
        <dbReference type="SAM" id="Coils"/>
    </source>
</evidence>
<dbReference type="SUPFAM" id="SSF55874">
    <property type="entry name" value="ATPase domain of HSP90 chaperone/DNA topoisomerase II/histidine kinase"/>
    <property type="match status" value="1"/>
</dbReference>
<dbReference type="Gene3D" id="3.30.565.10">
    <property type="entry name" value="Histidine kinase-like ATPase, C-terminal domain"/>
    <property type="match status" value="1"/>
</dbReference>
<feature type="transmembrane region" description="Helical" evidence="5">
    <location>
        <begin position="272"/>
        <end position="290"/>
    </location>
</feature>
<evidence type="ECO:0000256" key="1">
    <source>
        <dbReference type="ARBA" id="ARBA00022679"/>
    </source>
</evidence>
<dbReference type="SMART" id="SM00387">
    <property type="entry name" value="HATPase_c"/>
    <property type="match status" value="1"/>
</dbReference>
<keyword evidence="3" id="KW-0902">Two-component regulatory system</keyword>
<dbReference type="EMBL" id="JBHRSP010000016">
    <property type="protein sequence ID" value="MFC3073471.1"/>
    <property type="molecule type" value="Genomic_DNA"/>
</dbReference>
<accession>A0ABV7DEV2</accession>
<keyword evidence="5" id="KW-1133">Transmembrane helix</keyword>
<evidence type="ECO:0000256" key="3">
    <source>
        <dbReference type="ARBA" id="ARBA00023012"/>
    </source>
</evidence>
<gene>
    <name evidence="7" type="ORF">ACFOHH_10180</name>
</gene>
<keyword evidence="1" id="KW-0808">Transferase</keyword>
<protein>
    <submittedName>
        <fullName evidence="7">Sensor histidine kinase</fullName>
    </submittedName>
</protein>
<feature type="transmembrane region" description="Helical" evidence="5">
    <location>
        <begin position="364"/>
        <end position="381"/>
    </location>
</feature>
<feature type="coiled-coil region" evidence="4">
    <location>
        <begin position="395"/>
        <end position="431"/>
    </location>
</feature>
<dbReference type="Gene3D" id="1.20.5.1930">
    <property type="match status" value="1"/>
</dbReference>